<protein>
    <recommendedName>
        <fullName evidence="1">Peptidase S9 prolyl oligopeptidase catalytic domain-containing protein</fullName>
    </recommendedName>
</protein>
<dbReference type="InterPro" id="IPR001375">
    <property type="entry name" value="Peptidase_S9_cat"/>
</dbReference>
<organism evidence="2 3">
    <name type="scientific">Fimbriimonas ginsengisoli Gsoil 348</name>
    <dbReference type="NCBI Taxonomy" id="661478"/>
    <lineage>
        <taxon>Bacteria</taxon>
        <taxon>Bacillati</taxon>
        <taxon>Armatimonadota</taxon>
        <taxon>Fimbriimonadia</taxon>
        <taxon>Fimbriimonadales</taxon>
        <taxon>Fimbriimonadaceae</taxon>
        <taxon>Fimbriimonas</taxon>
    </lineage>
</organism>
<dbReference type="eggNOG" id="COG1073">
    <property type="taxonomic scope" value="Bacteria"/>
</dbReference>
<dbReference type="OrthoDB" id="7310800at2"/>
<dbReference type="PANTHER" id="PTHR43265">
    <property type="entry name" value="ESTERASE ESTD"/>
    <property type="match status" value="1"/>
</dbReference>
<evidence type="ECO:0000313" key="2">
    <source>
        <dbReference type="EMBL" id="AIE86109.1"/>
    </source>
</evidence>
<evidence type="ECO:0000259" key="1">
    <source>
        <dbReference type="Pfam" id="PF00326"/>
    </source>
</evidence>
<dbReference type="Pfam" id="PF00326">
    <property type="entry name" value="Peptidase_S9"/>
    <property type="match status" value="1"/>
</dbReference>
<dbReference type="InterPro" id="IPR053145">
    <property type="entry name" value="AB_hydrolase_Est10"/>
</dbReference>
<keyword evidence="3" id="KW-1185">Reference proteome</keyword>
<dbReference type="GO" id="GO:0052689">
    <property type="term" value="F:carboxylic ester hydrolase activity"/>
    <property type="evidence" value="ECO:0007669"/>
    <property type="project" value="TreeGrafter"/>
</dbReference>
<dbReference type="Gene3D" id="3.40.50.1820">
    <property type="entry name" value="alpha/beta hydrolase"/>
    <property type="match status" value="1"/>
</dbReference>
<dbReference type="InterPro" id="IPR029058">
    <property type="entry name" value="AB_hydrolase_fold"/>
</dbReference>
<dbReference type="KEGG" id="fgi:OP10G_2741"/>
<dbReference type="RefSeq" id="WP_025225347.1">
    <property type="nucleotide sequence ID" value="NZ_CP007139.1"/>
</dbReference>
<sequence>MSPLIPLPTVLRQQPPPPFESFKSSFTRHTCRDRYGRRITYYVTSEKERLPLALLIGGSGGQSMWIVRDGKLYGGLQNLLKNTAGGQVRVMAVEKPGVPFAFQPPRPGSAEGCPEEFLREHTLDRWAEANGAALRDAWKRKDVDRGRTLVMGHSEGGIVAARVAAENPRVTHLGLLASGGPNQLYDLSQLLGGGTAAVYAQWKQILGDPVSTTKFAWGHPFRRWSTFLASSTLAETLRSRTSVYLAQGLADRNVVPSGADVLYAELSARNRQVVYERIEGADHSFGQPNDGGKADGFRSVFQKLIGWFRS</sequence>
<name>A0A068NWY8_FIMGI</name>
<evidence type="ECO:0000313" key="3">
    <source>
        <dbReference type="Proteomes" id="UP000027982"/>
    </source>
</evidence>
<dbReference type="PANTHER" id="PTHR43265:SF1">
    <property type="entry name" value="ESTERASE ESTD"/>
    <property type="match status" value="1"/>
</dbReference>
<dbReference type="GO" id="GO:0008236">
    <property type="term" value="F:serine-type peptidase activity"/>
    <property type="evidence" value="ECO:0007669"/>
    <property type="project" value="InterPro"/>
</dbReference>
<proteinExistence type="predicted"/>
<dbReference type="EMBL" id="CP007139">
    <property type="protein sequence ID" value="AIE86109.1"/>
    <property type="molecule type" value="Genomic_DNA"/>
</dbReference>
<dbReference type="AlphaFoldDB" id="A0A068NWY8"/>
<reference evidence="2 3" key="1">
    <citation type="journal article" date="2014" name="PLoS ONE">
        <title>The first complete genome sequence of the class fimbriimonadia in the phylum armatimonadetes.</title>
        <authorList>
            <person name="Hu Z.Y."/>
            <person name="Wang Y.Z."/>
            <person name="Im W.T."/>
            <person name="Wang S.Y."/>
            <person name="Zhao G.P."/>
            <person name="Zheng H.J."/>
            <person name="Quan Z.X."/>
        </authorList>
    </citation>
    <scope>NUCLEOTIDE SEQUENCE [LARGE SCALE GENOMIC DNA]</scope>
    <source>
        <strain evidence="2">Gsoil 348</strain>
    </source>
</reference>
<feature type="domain" description="Peptidase S9 prolyl oligopeptidase catalytic" evidence="1">
    <location>
        <begin position="133"/>
        <end position="292"/>
    </location>
</feature>
<dbReference type="GO" id="GO:0006508">
    <property type="term" value="P:proteolysis"/>
    <property type="evidence" value="ECO:0007669"/>
    <property type="project" value="InterPro"/>
</dbReference>
<gene>
    <name evidence="2" type="ORF">OP10G_2741</name>
</gene>
<dbReference type="HOGENOM" id="CLU_896430_0_0_0"/>
<dbReference type="Proteomes" id="UP000027982">
    <property type="component" value="Chromosome"/>
</dbReference>
<dbReference type="SUPFAM" id="SSF53474">
    <property type="entry name" value="alpha/beta-Hydrolases"/>
    <property type="match status" value="1"/>
</dbReference>
<accession>A0A068NWY8</accession>